<dbReference type="AlphaFoldDB" id="A0A7R8WRB0"/>
<dbReference type="PANTHER" id="PTHR21824:SF4">
    <property type="entry name" value="TRANSMEMBRANE PROTEIN 177"/>
    <property type="match status" value="1"/>
</dbReference>
<name>A0A7R8WRB0_9CRUS</name>
<reference evidence="1" key="1">
    <citation type="submission" date="2020-11" db="EMBL/GenBank/DDBJ databases">
        <authorList>
            <person name="Tran Van P."/>
        </authorList>
    </citation>
    <scope>NUCLEOTIDE SEQUENCE</scope>
</reference>
<accession>A0A7R8WRB0</accession>
<evidence type="ECO:0000313" key="1">
    <source>
        <dbReference type="EMBL" id="CAD7233636.1"/>
    </source>
</evidence>
<dbReference type="PANTHER" id="PTHR21824">
    <property type="entry name" value="TRANSMEMBRANE PROTEIN 177"/>
    <property type="match status" value="1"/>
</dbReference>
<sequence>MPSDNVGDRYISFDEEAAHELAEALVLSDNAKRFAIARSMLQMCTFEMYFRQFIISLPVIIAYSTAAFFNGKLGFIKRPFIARLPIYALSLLHGFLVYVFPTDVVTKFYEREADKDACDLGLNYMVGGAEYYTKIMQRNAAIHELSVVGEKAYSVTGNEIYPFWRSPHLLTRTRRDYIESRIQEAQQADKTSFVETAST</sequence>
<proteinExistence type="predicted"/>
<gene>
    <name evidence="1" type="ORF">CTOB1V02_LOCUS11457</name>
</gene>
<dbReference type="InterPro" id="IPR026620">
    <property type="entry name" value="TMEM177"/>
</dbReference>
<dbReference type="OrthoDB" id="110174at2759"/>
<organism evidence="1">
    <name type="scientific">Cyprideis torosa</name>
    <dbReference type="NCBI Taxonomy" id="163714"/>
    <lineage>
        <taxon>Eukaryota</taxon>
        <taxon>Metazoa</taxon>
        <taxon>Ecdysozoa</taxon>
        <taxon>Arthropoda</taxon>
        <taxon>Crustacea</taxon>
        <taxon>Oligostraca</taxon>
        <taxon>Ostracoda</taxon>
        <taxon>Podocopa</taxon>
        <taxon>Podocopida</taxon>
        <taxon>Cytherocopina</taxon>
        <taxon>Cytheroidea</taxon>
        <taxon>Cytherideidae</taxon>
        <taxon>Cyprideis</taxon>
    </lineage>
</organism>
<protein>
    <submittedName>
        <fullName evidence="1">Uncharacterized protein</fullName>
    </submittedName>
</protein>
<dbReference type="EMBL" id="OB666664">
    <property type="protein sequence ID" value="CAD7233636.1"/>
    <property type="molecule type" value="Genomic_DNA"/>
</dbReference>
<dbReference type="GO" id="GO:0016020">
    <property type="term" value="C:membrane"/>
    <property type="evidence" value="ECO:0007669"/>
    <property type="project" value="TreeGrafter"/>
</dbReference>